<comment type="caution">
    <text evidence="1">The sequence shown here is derived from an EMBL/GenBank/DDBJ whole genome shotgun (WGS) entry which is preliminary data.</text>
</comment>
<name>A0ABQ9VZR8_SAGOE</name>
<keyword evidence="2" id="KW-1185">Reference proteome</keyword>
<proteinExistence type="predicted"/>
<sequence length="235" mass="26574">MDLDRRSQRPGRDQWSYEEEKRWPLPGLRAKTYMDMSERPTGNRIQRPVTSYTQLFYTQAGMLFLSTGIYPQAYLTKSVSFDVRFVFCGIGAQNAGGNSSAEYKAASRDMDRLYKQIAVCSKQSYWSVSVMRASSSPQELLRCVCSYVCSASGVDRNNQDLLVTAIELSDEQNRVVDSSSRGTHPVVYPWRTLTSCGGPFITGNTSCCISLEIIDILWWTLHHGEHILLYIPGDH</sequence>
<protein>
    <submittedName>
        <fullName evidence="1">Uncharacterized protein</fullName>
    </submittedName>
</protein>
<evidence type="ECO:0000313" key="1">
    <source>
        <dbReference type="EMBL" id="KAK2114887.1"/>
    </source>
</evidence>
<organism evidence="1 2">
    <name type="scientific">Saguinus oedipus</name>
    <name type="common">Cotton-top tamarin</name>
    <name type="synonym">Oedipomidas oedipus</name>
    <dbReference type="NCBI Taxonomy" id="9490"/>
    <lineage>
        <taxon>Eukaryota</taxon>
        <taxon>Metazoa</taxon>
        <taxon>Chordata</taxon>
        <taxon>Craniata</taxon>
        <taxon>Vertebrata</taxon>
        <taxon>Euteleostomi</taxon>
        <taxon>Mammalia</taxon>
        <taxon>Eutheria</taxon>
        <taxon>Euarchontoglires</taxon>
        <taxon>Primates</taxon>
        <taxon>Haplorrhini</taxon>
        <taxon>Platyrrhini</taxon>
        <taxon>Cebidae</taxon>
        <taxon>Callitrichinae</taxon>
        <taxon>Saguinus</taxon>
    </lineage>
</organism>
<evidence type="ECO:0000313" key="2">
    <source>
        <dbReference type="Proteomes" id="UP001266305"/>
    </source>
</evidence>
<gene>
    <name evidence="1" type="ORF">P7K49_005512</name>
</gene>
<reference evidence="1 2" key="1">
    <citation type="submission" date="2023-05" db="EMBL/GenBank/DDBJ databases">
        <title>B98-5 Cell Line De Novo Hybrid Assembly: An Optical Mapping Approach.</title>
        <authorList>
            <person name="Kananen K."/>
            <person name="Auerbach J.A."/>
            <person name="Kautto E."/>
            <person name="Blachly J.S."/>
        </authorList>
    </citation>
    <scope>NUCLEOTIDE SEQUENCE [LARGE SCALE GENOMIC DNA]</scope>
    <source>
        <strain evidence="1">B95-8</strain>
        <tissue evidence="1">Cell line</tissue>
    </source>
</reference>
<accession>A0ABQ9VZR8</accession>
<dbReference type="EMBL" id="JASSZA010000003">
    <property type="protein sequence ID" value="KAK2114887.1"/>
    <property type="molecule type" value="Genomic_DNA"/>
</dbReference>
<dbReference type="Proteomes" id="UP001266305">
    <property type="component" value="Unassembled WGS sequence"/>
</dbReference>